<reference evidence="4 5" key="1">
    <citation type="submission" date="2021-12" db="EMBL/GenBank/DDBJ databases">
        <title>Discovery of the Pendulisporaceae a myxobacterial family with distinct sporulation behavior and unique specialized metabolism.</title>
        <authorList>
            <person name="Garcia R."/>
            <person name="Popoff A."/>
            <person name="Bader C.D."/>
            <person name="Loehr J."/>
            <person name="Walesch S."/>
            <person name="Walt C."/>
            <person name="Boldt J."/>
            <person name="Bunk B."/>
            <person name="Haeckl F.J.F.P.J."/>
            <person name="Gunesch A.P."/>
            <person name="Birkelbach J."/>
            <person name="Nuebel U."/>
            <person name="Pietschmann T."/>
            <person name="Bach T."/>
            <person name="Mueller R."/>
        </authorList>
    </citation>
    <scope>NUCLEOTIDE SEQUENCE [LARGE SCALE GENOMIC DNA]</scope>
    <source>
        <strain evidence="4 5">MSr11954</strain>
    </source>
</reference>
<evidence type="ECO:0000313" key="4">
    <source>
        <dbReference type="EMBL" id="WXB13718.1"/>
    </source>
</evidence>
<evidence type="ECO:0000313" key="5">
    <source>
        <dbReference type="Proteomes" id="UP001370348"/>
    </source>
</evidence>
<evidence type="ECO:0000256" key="2">
    <source>
        <dbReference type="SAM" id="SignalP"/>
    </source>
</evidence>
<dbReference type="RefSeq" id="WP_394823332.1">
    <property type="nucleotide sequence ID" value="NZ_CP089984.1"/>
</dbReference>
<evidence type="ECO:0000256" key="1">
    <source>
        <dbReference type="SAM" id="MobiDB-lite"/>
    </source>
</evidence>
<keyword evidence="2" id="KW-0732">Signal</keyword>
<sequence length="756" mass="80385">MRLRTTIVSLGVGAFCAFGAAGAGCGNDSSNGSSNDGGFYDDGAVRPEPAPYGLDERPANATCRAPARPPAAAAVKLERVYANVPLDNPMLMAQIPGDPSRWYVAERVGKIVSFPAQNPPNAVREDLNITGQITDLRSEGGLLGMAFHPNFARNGHVYVSYTTGTEDRIVSAVRRFTSAARNGTAFGGQSDVLVFNQENQPNHKGGCVEFGPDGYLYASFGDGGGGGDPFKHGQDTNSFFSKVLRVDIDNGSPYAIPDGNPFKNDTTGKKKEIFAYGFRNPFRFSFDRVSQQLWLGDVGQDDWEEVDIVKSGGNYGWSVKEGSHCYPSSTTNCSSAGLIDPIYEYLNPPSGTRAVTGGRVYRGKAIPELVGSYLFGDSQTGEVWAMTLDPVTRKPTVTRINDGSTGGPVTAFNEDADGEIFITALGSKIYKVVANGKPSGAQFPEKLSQTGCVDPANPKNPAPGLVPYGVNSPLWSDGADKDRYLALPDTKKIHVNPDGDLDLPVGTVLVKSFTLGGKRIETRLLVRHEDGDWGGYSYEWNDEQTDATLLPANKTKAVANPSGQTWYFPSRSDCMSCHSAAAGRSLGLEVGQLNGDFVYTSTRRISNQLATFEHIGLFDASLGAAPQQLTRYPTPTMPGSELGDRAASYLHSNCSFCHRPNGLGGGGTDFRYTTSLANRKACNANPSNGNLGVPDAKIIAPGSPGKSVLSLRVHALDAARMPPLASSLVDKAGAAVLDEWIASLAACPKDADAGKD</sequence>
<dbReference type="SUPFAM" id="SSF50952">
    <property type="entry name" value="Soluble quinoprotein glucose dehydrogenase"/>
    <property type="match status" value="1"/>
</dbReference>
<dbReference type="InterPro" id="IPR011042">
    <property type="entry name" value="6-blade_b-propeller_TolB-like"/>
</dbReference>
<dbReference type="InterPro" id="IPR012938">
    <property type="entry name" value="Glc/Sorbosone_DH"/>
</dbReference>
<evidence type="ECO:0000259" key="3">
    <source>
        <dbReference type="Pfam" id="PF07995"/>
    </source>
</evidence>
<dbReference type="Pfam" id="PF07995">
    <property type="entry name" value="GSDH"/>
    <property type="match status" value="1"/>
</dbReference>
<proteinExistence type="predicted"/>
<organism evidence="4 5">
    <name type="scientific">Pendulispora albinea</name>
    <dbReference type="NCBI Taxonomy" id="2741071"/>
    <lineage>
        <taxon>Bacteria</taxon>
        <taxon>Pseudomonadati</taxon>
        <taxon>Myxococcota</taxon>
        <taxon>Myxococcia</taxon>
        <taxon>Myxococcales</taxon>
        <taxon>Sorangiineae</taxon>
        <taxon>Pendulisporaceae</taxon>
        <taxon>Pendulispora</taxon>
    </lineage>
</organism>
<dbReference type="Proteomes" id="UP001370348">
    <property type="component" value="Chromosome"/>
</dbReference>
<dbReference type="PANTHER" id="PTHR19328:SF75">
    <property type="entry name" value="ALDOSE SUGAR DEHYDROGENASE YLII"/>
    <property type="match status" value="1"/>
</dbReference>
<feature type="region of interest" description="Disordered" evidence="1">
    <location>
        <begin position="36"/>
        <end position="59"/>
    </location>
</feature>
<name>A0ABZ2LS22_9BACT</name>
<gene>
    <name evidence="4" type="ORF">LZC94_38520</name>
</gene>
<accession>A0ABZ2LS22</accession>
<dbReference type="InterPro" id="IPR011041">
    <property type="entry name" value="Quinoprot_gluc/sorb_DH_b-prop"/>
</dbReference>
<feature type="domain" description="Glucose/Sorbosone dehydrogenase" evidence="3">
    <location>
        <begin position="86"/>
        <end position="423"/>
    </location>
</feature>
<keyword evidence="5" id="KW-1185">Reference proteome</keyword>
<feature type="signal peptide" evidence="2">
    <location>
        <begin position="1"/>
        <end position="23"/>
    </location>
</feature>
<dbReference type="Gene3D" id="2.120.10.30">
    <property type="entry name" value="TolB, C-terminal domain"/>
    <property type="match status" value="1"/>
</dbReference>
<dbReference type="EMBL" id="CP089984">
    <property type="protein sequence ID" value="WXB13718.1"/>
    <property type="molecule type" value="Genomic_DNA"/>
</dbReference>
<protein>
    <submittedName>
        <fullName evidence="4">PQQ-dependent sugar dehydrogenase</fullName>
    </submittedName>
</protein>
<dbReference type="PANTHER" id="PTHR19328">
    <property type="entry name" value="HEDGEHOG-INTERACTING PROTEIN"/>
    <property type="match status" value="1"/>
</dbReference>
<dbReference type="PROSITE" id="PS51257">
    <property type="entry name" value="PROKAR_LIPOPROTEIN"/>
    <property type="match status" value="1"/>
</dbReference>
<feature type="chain" id="PRO_5047550578" evidence="2">
    <location>
        <begin position="24"/>
        <end position="756"/>
    </location>
</feature>